<protein>
    <submittedName>
        <fullName evidence="8">Phospholipase D-like domain-containing protein</fullName>
    </submittedName>
</protein>
<dbReference type="Pfam" id="PF13091">
    <property type="entry name" value="PLDc_2"/>
    <property type="match status" value="2"/>
</dbReference>
<dbReference type="Proteomes" id="UP001202961">
    <property type="component" value="Unassembled WGS sequence"/>
</dbReference>
<evidence type="ECO:0000256" key="6">
    <source>
        <dbReference type="SAM" id="Phobius"/>
    </source>
</evidence>
<accession>A0ABT0UC74</accession>
<dbReference type="RefSeq" id="WP_250932259.1">
    <property type="nucleotide sequence ID" value="NZ_JAMQBK010000083.1"/>
</dbReference>
<feature type="domain" description="PLD phosphodiesterase" evidence="7">
    <location>
        <begin position="379"/>
        <end position="406"/>
    </location>
</feature>
<comment type="subcellular location">
    <subcellularLocation>
        <location evidence="1">Cell membrane</location>
        <topology evidence="1">Multi-pass membrane protein</topology>
    </subcellularLocation>
</comment>
<feature type="domain" description="PLD phosphodiesterase" evidence="7">
    <location>
        <begin position="200"/>
        <end position="227"/>
    </location>
</feature>
<reference evidence="8 9" key="1">
    <citation type="journal article" date="2022" name="Syst. Appl. Microbiol.">
        <title>Rhodopirellula aestuarii sp. nov., a novel member of the genus Rhodopirellula isolated from brackish sediments collected in the Tagus River estuary, Portugal.</title>
        <authorList>
            <person name="Vitorino I.R."/>
            <person name="Klimek D."/>
            <person name="Calusinska M."/>
            <person name="Lobo-da-Cunha A."/>
            <person name="Vasconcelos V."/>
            <person name="Lage O.M."/>
        </authorList>
    </citation>
    <scope>NUCLEOTIDE SEQUENCE [LARGE SCALE GENOMIC DNA]</scope>
    <source>
        <strain evidence="8 9">ICT_H3.1</strain>
    </source>
</reference>
<dbReference type="InterPro" id="IPR001736">
    <property type="entry name" value="PLipase_D/transphosphatidylase"/>
</dbReference>
<evidence type="ECO:0000256" key="4">
    <source>
        <dbReference type="ARBA" id="ARBA00022989"/>
    </source>
</evidence>
<dbReference type="SMART" id="SM00155">
    <property type="entry name" value="PLDc"/>
    <property type="match status" value="2"/>
</dbReference>
<keyword evidence="5 6" id="KW-0472">Membrane</keyword>
<organism evidence="8 9">
    <name type="scientific">Aporhodopirellula aestuarii</name>
    <dbReference type="NCBI Taxonomy" id="2950107"/>
    <lineage>
        <taxon>Bacteria</taxon>
        <taxon>Pseudomonadati</taxon>
        <taxon>Planctomycetota</taxon>
        <taxon>Planctomycetia</taxon>
        <taxon>Pirellulales</taxon>
        <taxon>Pirellulaceae</taxon>
        <taxon>Aporhodopirellula</taxon>
    </lineage>
</organism>
<evidence type="ECO:0000256" key="3">
    <source>
        <dbReference type="ARBA" id="ARBA00022692"/>
    </source>
</evidence>
<keyword evidence="3 6" id="KW-0812">Transmembrane</keyword>
<proteinExistence type="predicted"/>
<gene>
    <name evidence="8" type="ORF">NB063_27470</name>
</gene>
<name>A0ABT0UC74_9BACT</name>
<dbReference type="InterPro" id="IPR027379">
    <property type="entry name" value="CLS_N"/>
</dbReference>
<evidence type="ECO:0000256" key="2">
    <source>
        <dbReference type="ARBA" id="ARBA00022475"/>
    </source>
</evidence>
<keyword evidence="4 6" id="KW-1133">Transmembrane helix</keyword>
<dbReference type="PROSITE" id="PS50035">
    <property type="entry name" value="PLD"/>
    <property type="match status" value="2"/>
</dbReference>
<dbReference type="PANTHER" id="PTHR21248">
    <property type="entry name" value="CARDIOLIPIN SYNTHASE"/>
    <property type="match status" value="1"/>
</dbReference>
<sequence length="462" mass="52078">MFYFSIYFAMLVGALCTIVALTAMRRREKHNVGKFGWLLLLLLTPPIGLILFLIFGGKKVSAEHANRETIVLPKPDESDAEVESSIAEIATIRGIPKPSRNNRLNVLTTPKSMHDSLFALIESAERRLFVHTFILIDDDVGNRLIDRLCEKARAGVEVRLMVDGFGSFLFSDDLLDKVSDAGGHVTRFKPLSKFARFAYLNFRNHRKFAIADGNRAFLGGTNFVEYEMTPEPDDDTWIDYGMAIEGTAARQVEAVFVSDWNFTTGEEVKRTTDTVPQVSDSADDRSTLQVIPVGPDGPPEILDDLWLTAINRAKDRVWIVTPYFVPPPMAMRSLAMATRRGVDVRIIYPNESDMGLADYARRDYVVDLDNLGAKLHLLPDRMVHAKLLLIDREVAYAGSANFDLRSFFLNYELVVGIFNQSKVDEIANWIETLTKRCVDGPVKDTLKRKFLGVMTRIFAEEL</sequence>
<dbReference type="EMBL" id="JAMQBK010000083">
    <property type="protein sequence ID" value="MCM2374375.1"/>
    <property type="molecule type" value="Genomic_DNA"/>
</dbReference>
<dbReference type="PANTHER" id="PTHR21248:SF22">
    <property type="entry name" value="PHOSPHOLIPASE D"/>
    <property type="match status" value="1"/>
</dbReference>
<comment type="caution">
    <text evidence="8">The sequence shown here is derived from an EMBL/GenBank/DDBJ whole genome shotgun (WGS) entry which is preliminary data.</text>
</comment>
<dbReference type="Pfam" id="PF13396">
    <property type="entry name" value="PLDc_N"/>
    <property type="match status" value="1"/>
</dbReference>
<dbReference type="Gene3D" id="3.30.870.10">
    <property type="entry name" value="Endonuclease Chain A"/>
    <property type="match status" value="2"/>
</dbReference>
<feature type="transmembrane region" description="Helical" evidence="6">
    <location>
        <begin position="6"/>
        <end position="23"/>
    </location>
</feature>
<evidence type="ECO:0000256" key="5">
    <source>
        <dbReference type="ARBA" id="ARBA00023136"/>
    </source>
</evidence>
<keyword evidence="9" id="KW-1185">Reference proteome</keyword>
<feature type="transmembrane region" description="Helical" evidence="6">
    <location>
        <begin position="35"/>
        <end position="57"/>
    </location>
</feature>
<evidence type="ECO:0000313" key="9">
    <source>
        <dbReference type="Proteomes" id="UP001202961"/>
    </source>
</evidence>
<evidence type="ECO:0000259" key="7">
    <source>
        <dbReference type="PROSITE" id="PS50035"/>
    </source>
</evidence>
<keyword evidence="2" id="KW-1003">Cell membrane</keyword>
<dbReference type="InterPro" id="IPR025202">
    <property type="entry name" value="PLD-like_dom"/>
</dbReference>
<evidence type="ECO:0000256" key="1">
    <source>
        <dbReference type="ARBA" id="ARBA00004651"/>
    </source>
</evidence>
<dbReference type="SUPFAM" id="SSF56024">
    <property type="entry name" value="Phospholipase D/nuclease"/>
    <property type="match status" value="2"/>
</dbReference>
<evidence type="ECO:0000313" key="8">
    <source>
        <dbReference type="EMBL" id="MCM2374375.1"/>
    </source>
</evidence>